<dbReference type="Proteomes" id="UP000001194">
    <property type="component" value="Unassembled WGS sequence"/>
</dbReference>
<proteinExistence type="predicted"/>
<feature type="domain" description="Myb-like" evidence="6">
    <location>
        <begin position="55"/>
        <end position="105"/>
    </location>
</feature>
<feature type="region of interest" description="Disordered" evidence="5">
    <location>
        <begin position="212"/>
        <end position="232"/>
    </location>
</feature>
<feature type="domain" description="HTH myb-type" evidence="7">
    <location>
        <begin position="1"/>
        <end position="50"/>
    </location>
</feature>
<dbReference type="GO" id="GO:0019185">
    <property type="term" value="C:snRNA-activating protein complex"/>
    <property type="evidence" value="ECO:0007669"/>
    <property type="project" value="TreeGrafter"/>
</dbReference>
<dbReference type="RefSeq" id="XP_001873609.1">
    <property type="nucleotide sequence ID" value="XM_001873574.1"/>
</dbReference>
<dbReference type="SMART" id="SM00355">
    <property type="entry name" value="ZnF_C2H2"/>
    <property type="match status" value="3"/>
</dbReference>
<keyword evidence="3" id="KW-0804">Transcription</keyword>
<evidence type="ECO:0000256" key="2">
    <source>
        <dbReference type="ARBA" id="ARBA00023125"/>
    </source>
</evidence>
<protein>
    <submittedName>
        <fullName evidence="8">Predicted protein</fullName>
    </submittedName>
</protein>
<feature type="domain" description="Myb-like" evidence="6">
    <location>
        <begin position="2"/>
        <end position="54"/>
    </location>
</feature>
<dbReference type="PROSITE" id="PS50090">
    <property type="entry name" value="MYB_LIKE"/>
    <property type="match status" value="3"/>
</dbReference>
<dbReference type="GO" id="GO:0042796">
    <property type="term" value="P:snRNA transcription by RNA polymerase III"/>
    <property type="evidence" value="ECO:0007669"/>
    <property type="project" value="TreeGrafter"/>
</dbReference>
<name>B0CP27_LACBS</name>
<feature type="domain" description="Myb-like" evidence="6">
    <location>
        <begin position="106"/>
        <end position="150"/>
    </location>
</feature>
<dbReference type="InterPro" id="IPR013087">
    <property type="entry name" value="Znf_C2H2_type"/>
</dbReference>
<dbReference type="CDD" id="cd00167">
    <property type="entry name" value="SANT"/>
    <property type="match status" value="2"/>
</dbReference>
<dbReference type="Pfam" id="PF13921">
    <property type="entry name" value="Myb_DNA-bind_6"/>
    <property type="match status" value="1"/>
</dbReference>
<keyword evidence="9" id="KW-1185">Reference proteome</keyword>
<feature type="region of interest" description="Disordered" evidence="5">
    <location>
        <begin position="588"/>
        <end position="664"/>
    </location>
</feature>
<dbReference type="SMART" id="SM00717">
    <property type="entry name" value="SANT"/>
    <property type="match status" value="3"/>
</dbReference>
<dbReference type="EMBL" id="DS547091">
    <property type="protein sequence ID" value="EDR15401.1"/>
    <property type="molecule type" value="Genomic_DNA"/>
</dbReference>
<evidence type="ECO:0000313" key="8">
    <source>
        <dbReference type="EMBL" id="EDR15401.1"/>
    </source>
</evidence>
<evidence type="ECO:0000256" key="4">
    <source>
        <dbReference type="ARBA" id="ARBA00023242"/>
    </source>
</evidence>
<feature type="region of interest" description="Disordered" evidence="5">
    <location>
        <begin position="517"/>
        <end position="552"/>
    </location>
</feature>
<evidence type="ECO:0000259" key="7">
    <source>
        <dbReference type="PROSITE" id="PS51294"/>
    </source>
</evidence>
<dbReference type="GO" id="GO:0000978">
    <property type="term" value="F:RNA polymerase II cis-regulatory region sequence-specific DNA binding"/>
    <property type="evidence" value="ECO:0007669"/>
    <property type="project" value="TreeGrafter"/>
</dbReference>
<sequence>MAERNASRPWTAEEDKLLQQGVERFGEQENWKTIAVSIPGRTNKACRKRWLHSLSPSVKKTAWTAEEDQKLLYLYDQQGPKWSVIARQIPGRTDDACSKRYREALDPSLKKDVWTPEEDHKLNQAHIQHGMKWGLIGQELQRSGLACRNRCCLTQPCRSGQLLKRVRWRLIERKRAARAALVLEGSGLRTLSIVTQRPSHESVSLFPHSQLGNTFRESSPPSGSPVLTPSISPHPTSSPNVVLCGPIPHAFPEGQTATLHDHRLLDLQAHTPSHRPGTINLYNDAQHSLTDFILNQQDLEPLLSVIFGQPSPCGTANESVGLRDFAMTSATIQGATTVEPPHTDAREVSSIGFDRFQDLNSKAILPNDGTANHSDYFDSMTTARDTASIRESQADMIATDNTVNQLQNFDLETFSRDTMTSSDPLNFELGTVLADIVDVRASDFRSHDATDKFFDLDLETLPLSSDFPSEHSRYFPFEALPANGSITNHSRDVDLAPCSPRQSSDLPDPLLVDSLLSGPTQSGCTRSDPMQFLQSDSLPIGPLSPDPVQSNPLRTHSLRFDLWKSSNFPNIVPLLPREASYSGLNFSSSHDDLSSTQSTPFTTSSSMSPISSPDSMSPALPNEQLPTGPTLHIQDSLSSVPRRRKPRKTKGPDAASRLSSNLPLSSDPKVRPYACGREGCWSIGASMSKSCFATSKQLCEHSKGDHEGEPLGDKPFRCGLSGCGKSWKSINGLQYHLQLSAAHFRNALSSQFSAQDTRGDLQTDSVDLFPDNSHRTYACLMPNCFKAYRQHSGLRYHLLHVRWHSLHVI</sequence>
<dbReference type="GO" id="GO:0042795">
    <property type="term" value="P:snRNA transcription by RNA polymerase II"/>
    <property type="evidence" value="ECO:0007669"/>
    <property type="project" value="TreeGrafter"/>
</dbReference>
<keyword evidence="1" id="KW-0805">Transcription regulation</keyword>
<feature type="compositionally biased region" description="Low complexity" evidence="5">
    <location>
        <begin position="594"/>
        <end position="618"/>
    </location>
</feature>
<dbReference type="InParanoid" id="B0CP27"/>
<dbReference type="PROSITE" id="PS51294">
    <property type="entry name" value="HTH_MYB"/>
    <property type="match status" value="3"/>
</dbReference>
<accession>B0CP27</accession>
<keyword evidence="4" id="KW-0539">Nucleus</keyword>
<dbReference type="PANTHER" id="PTHR46621:SF1">
    <property type="entry name" value="SNRNA-ACTIVATING PROTEIN COMPLEX SUBUNIT 4"/>
    <property type="match status" value="1"/>
</dbReference>
<dbReference type="SUPFAM" id="SSF46689">
    <property type="entry name" value="Homeodomain-like"/>
    <property type="match status" value="2"/>
</dbReference>
<evidence type="ECO:0000256" key="3">
    <source>
        <dbReference type="ARBA" id="ARBA00023163"/>
    </source>
</evidence>
<feature type="compositionally biased region" description="Polar residues" evidence="5">
    <location>
        <begin position="212"/>
        <end position="227"/>
    </location>
</feature>
<dbReference type="InterPro" id="IPR017930">
    <property type="entry name" value="Myb_dom"/>
</dbReference>
<gene>
    <name evidence="8" type="ORF">LACBIDRAFT_301697</name>
</gene>
<keyword evidence="2" id="KW-0238">DNA-binding</keyword>
<dbReference type="Gene3D" id="1.10.10.60">
    <property type="entry name" value="Homeodomain-like"/>
    <property type="match status" value="3"/>
</dbReference>
<dbReference type="InterPro" id="IPR001005">
    <property type="entry name" value="SANT/Myb"/>
</dbReference>
<dbReference type="HOGENOM" id="CLU_021970_0_0_1"/>
<evidence type="ECO:0000259" key="6">
    <source>
        <dbReference type="PROSITE" id="PS50090"/>
    </source>
</evidence>
<dbReference type="GeneID" id="6069335"/>
<organism evidence="9">
    <name type="scientific">Laccaria bicolor (strain S238N-H82 / ATCC MYA-4686)</name>
    <name type="common">Bicoloured deceiver</name>
    <name type="synonym">Laccaria laccata var. bicolor</name>
    <dbReference type="NCBI Taxonomy" id="486041"/>
    <lineage>
        <taxon>Eukaryota</taxon>
        <taxon>Fungi</taxon>
        <taxon>Dikarya</taxon>
        <taxon>Basidiomycota</taxon>
        <taxon>Agaricomycotina</taxon>
        <taxon>Agaricomycetes</taxon>
        <taxon>Agaricomycetidae</taxon>
        <taxon>Agaricales</taxon>
        <taxon>Agaricineae</taxon>
        <taxon>Hydnangiaceae</taxon>
        <taxon>Laccaria</taxon>
    </lineage>
</organism>
<reference evidence="8 9" key="1">
    <citation type="journal article" date="2008" name="Nature">
        <title>The genome of Laccaria bicolor provides insights into mycorrhizal symbiosis.</title>
        <authorList>
            <person name="Martin F."/>
            <person name="Aerts A."/>
            <person name="Ahren D."/>
            <person name="Brun A."/>
            <person name="Danchin E.G.J."/>
            <person name="Duchaussoy F."/>
            <person name="Gibon J."/>
            <person name="Kohler A."/>
            <person name="Lindquist E."/>
            <person name="Pereda V."/>
            <person name="Salamov A."/>
            <person name="Shapiro H.J."/>
            <person name="Wuyts J."/>
            <person name="Blaudez D."/>
            <person name="Buee M."/>
            <person name="Brokstein P."/>
            <person name="Canbaeck B."/>
            <person name="Cohen D."/>
            <person name="Courty P.E."/>
            <person name="Coutinho P.M."/>
            <person name="Delaruelle C."/>
            <person name="Detter J.C."/>
            <person name="Deveau A."/>
            <person name="DiFazio S."/>
            <person name="Duplessis S."/>
            <person name="Fraissinet-Tachet L."/>
            <person name="Lucic E."/>
            <person name="Frey-Klett P."/>
            <person name="Fourrey C."/>
            <person name="Feussner I."/>
            <person name="Gay G."/>
            <person name="Grimwood J."/>
            <person name="Hoegger P.J."/>
            <person name="Jain P."/>
            <person name="Kilaru S."/>
            <person name="Labbe J."/>
            <person name="Lin Y.C."/>
            <person name="Legue V."/>
            <person name="Le Tacon F."/>
            <person name="Marmeisse R."/>
            <person name="Melayah D."/>
            <person name="Montanini B."/>
            <person name="Muratet M."/>
            <person name="Nehls U."/>
            <person name="Niculita-Hirzel H."/>
            <person name="Oudot-Le Secq M.P."/>
            <person name="Peter M."/>
            <person name="Quesneville H."/>
            <person name="Rajashekar B."/>
            <person name="Reich M."/>
            <person name="Rouhier N."/>
            <person name="Schmutz J."/>
            <person name="Yin T."/>
            <person name="Chalot M."/>
            <person name="Henrissat B."/>
            <person name="Kuees U."/>
            <person name="Lucas S."/>
            <person name="Van de Peer Y."/>
            <person name="Podila G.K."/>
            <person name="Polle A."/>
            <person name="Pukkila P.J."/>
            <person name="Richardson P.M."/>
            <person name="Rouze P."/>
            <person name="Sanders I.R."/>
            <person name="Stajich J.E."/>
            <person name="Tunlid A."/>
            <person name="Tuskan G."/>
            <person name="Grigoriev I.V."/>
        </authorList>
    </citation>
    <scope>NUCLEOTIDE SEQUENCE [LARGE SCALE GENOMIC DNA]</scope>
    <source>
        <strain evidence="9">S238N-H82 / ATCC MYA-4686</strain>
    </source>
</reference>
<evidence type="ECO:0000313" key="9">
    <source>
        <dbReference type="Proteomes" id="UP000001194"/>
    </source>
</evidence>
<dbReference type="InterPro" id="IPR051575">
    <property type="entry name" value="Myb-like_DNA-bd"/>
</dbReference>
<feature type="domain" description="HTH myb-type" evidence="7">
    <location>
        <begin position="110"/>
        <end position="150"/>
    </location>
</feature>
<evidence type="ECO:0000256" key="1">
    <source>
        <dbReference type="ARBA" id="ARBA00023015"/>
    </source>
</evidence>
<dbReference type="GO" id="GO:0001006">
    <property type="term" value="F:RNA polymerase III type 3 promoter sequence-specific DNA binding"/>
    <property type="evidence" value="ECO:0007669"/>
    <property type="project" value="TreeGrafter"/>
</dbReference>
<dbReference type="InterPro" id="IPR009057">
    <property type="entry name" value="Homeodomain-like_sf"/>
</dbReference>
<dbReference type="PANTHER" id="PTHR46621">
    <property type="entry name" value="SNRNA-ACTIVATING PROTEIN COMPLEX SUBUNIT 4"/>
    <property type="match status" value="1"/>
</dbReference>
<dbReference type="AlphaFoldDB" id="B0CP27"/>
<dbReference type="OrthoDB" id="2143914at2759"/>
<dbReference type="Pfam" id="PF00249">
    <property type="entry name" value="Myb_DNA-binding"/>
    <property type="match status" value="1"/>
</dbReference>
<evidence type="ECO:0000256" key="5">
    <source>
        <dbReference type="SAM" id="MobiDB-lite"/>
    </source>
</evidence>
<dbReference type="KEGG" id="lbc:LACBIDRAFT_301697"/>
<feature type="domain" description="HTH myb-type" evidence="7">
    <location>
        <begin position="55"/>
        <end position="109"/>
    </location>
</feature>